<dbReference type="InterPro" id="IPR050563">
    <property type="entry name" value="4-hydroxybenzoyl-CoA_TE"/>
</dbReference>
<gene>
    <name evidence="3" type="ORF">GEV37_00085</name>
</gene>
<dbReference type="Gene3D" id="3.10.129.10">
    <property type="entry name" value="Hotdog Thioesterase"/>
    <property type="match status" value="1"/>
</dbReference>
<dbReference type="EMBL" id="WHVL01000001">
    <property type="protein sequence ID" value="MCB8887530.1"/>
    <property type="molecule type" value="Genomic_DNA"/>
</dbReference>
<evidence type="ECO:0000256" key="1">
    <source>
        <dbReference type="ARBA" id="ARBA00005953"/>
    </source>
</evidence>
<organism evidence="3 4">
    <name type="scientific">Vreelandella malpeensis</name>
    <dbReference type="NCBI Taxonomy" id="1172368"/>
    <lineage>
        <taxon>Bacteria</taxon>
        <taxon>Pseudomonadati</taxon>
        <taxon>Pseudomonadota</taxon>
        <taxon>Gammaproteobacteria</taxon>
        <taxon>Oceanospirillales</taxon>
        <taxon>Halomonadaceae</taxon>
        <taxon>Vreelandella</taxon>
    </lineage>
</organism>
<dbReference type="CDD" id="cd00586">
    <property type="entry name" value="4HBT"/>
    <property type="match status" value="1"/>
</dbReference>
<name>A0ABS8DMH9_9GAMM</name>
<evidence type="ECO:0000256" key="2">
    <source>
        <dbReference type="ARBA" id="ARBA00022801"/>
    </source>
</evidence>
<dbReference type="RefSeq" id="WP_227388136.1">
    <property type="nucleotide sequence ID" value="NZ_JBHSCJ010000003.1"/>
</dbReference>
<keyword evidence="4" id="KW-1185">Reference proteome</keyword>
<dbReference type="PANTHER" id="PTHR31793">
    <property type="entry name" value="4-HYDROXYBENZOYL-COA THIOESTERASE FAMILY MEMBER"/>
    <property type="match status" value="1"/>
</dbReference>
<keyword evidence="2" id="KW-0378">Hydrolase</keyword>
<proteinExistence type="inferred from homology"/>
<protein>
    <submittedName>
        <fullName evidence="3">Thioesterase family protein</fullName>
    </submittedName>
</protein>
<comment type="caution">
    <text evidence="3">The sequence shown here is derived from an EMBL/GenBank/DDBJ whole genome shotgun (WGS) entry which is preliminary data.</text>
</comment>
<dbReference type="InterPro" id="IPR029069">
    <property type="entry name" value="HotDog_dom_sf"/>
</dbReference>
<evidence type="ECO:0000313" key="3">
    <source>
        <dbReference type="EMBL" id="MCB8887530.1"/>
    </source>
</evidence>
<accession>A0ABS8DMH9</accession>
<comment type="similarity">
    <text evidence="1">Belongs to the 4-hydroxybenzoyl-CoA thioesterase family.</text>
</comment>
<dbReference type="PANTHER" id="PTHR31793:SF27">
    <property type="entry name" value="NOVEL THIOESTERASE SUPERFAMILY DOMAIN AND SAPOSIN A-TYPE DOMAIN CONTAINING PROTEIN (0610012H03RIK)"/>
    <property type="match status" value="1"/>
</dbReference>
<reference evidence="3 4" key="1">
    <citation type="journal article" date="2021" name="Sci. Rep.">
        <title>Genome analysis of a halophilic bacterium Halomonas malpeensis YU-PRIM-29(T) reveals its exopolysaccharide and pigment producing capabilities.</title>
        <authorList>
            <person name="Athmika"/>
            <person name="Ghate S.D."/>
            <person name="Arun A.B."/>
            <person name="Rao S.S."/>
            <person name="Kumar S.T.A."/>
            <person name="Kandiyil M.K."/>
            <person name="Saptami K."/>
            <person name="Rekha P.D."/>
        </authorList>
    </citation>
    <scope>NUCLEOTIDE SEQUENCE [LARGE SCALE GENOMIC DNA]</scope>
    <source>
        <strain evidence="4">prim 29</strain>
    </source>
</reference>
<dbReference type="Proteomes" id="UP001319882">
    <property type="component" value="Unassembled WGS sequence"/>
</dbReference>
<evidence type="ECO:0000313" key="4">
    <source>
        <dbReference type="Proteomes" id="UP001319882"/>
    </source>
</evidence>
<dbReference type="SUPFAM" id="SSF54637">
    <property type="entry name" value="Thioesterase/thiol ester dehydrase-isomerase"/>
    <property type="match status" value="1"/>
</dbReference>
<sequence length="145" mass="15881">MARMTLDFPEAMVIHRHSLSVRITDMNYGRHLGHDALVSLLAEARACALASLAFPEWDLAGYPSVVADLAVTYQQEARFPDQLTVETAIPDPDGKALVVHHRLRNAQGATVATARVTLLLVDLDTRRPVAVPSDFTRALARARGE</sequence>
<dbReference type="Pfam" id="PF13279">
    <property type="entry name" value="4HBT_2"/>
    <property type="match status" value="1"/>
</dbReference>